<organism evidence="1 2">
    <name type="scientific">Coprinellus micaceus</name>
    <name type="common">Glistening ink-cap mushroom</name>
    <name type="synonym">Coprinus micaceus</name>
    <dbReference type="NCBI Taxonomy" id="71717"/>
    <lineage>
        <taxon>Eukaryota</taxon>
        <taxon>Fungi</taxon>
        <taxon>Dikarya</taxon>
        <taxon>Basidiomycota</taxon>
        <taxon>Agaricomycotina</taxon>
        <taxon>Agaricomycetes</taxon>
        <taxon>Agaricomycetidae</taxon>
        <taxon>Agaricales</taxon>
        <taxon>Agaricineae</taxon>
        <taxon>Psathyrellaceae</taxon>
        <taxon>Coprinellus</taxon>
    </lineage>
</organism>
<evidence type="ECO:0000313" key="2">
    <source>
        <dbReference type="Proteomes" id="UP000298030"/>
    </source>
</evidence>
<comment type="caution">
    <text evidence="1">The sequence shown here is derived from an EMBL/GenBank/DDBJ whole genome shotgun (WGS) entry which is preliminary data.</text>
</comment>
<sequence>MVMRLEWTLSRPDLYLLHTEGGKDLYPNLRYLLFQMPIVGPMDMEMMGGEIPVPTMLEVHGHKITSMDCAYSKLISEDSPQLQFFPMIARHCTNLEELGLFLNWNSRTNTKGQRRREDEAWSFALPGKLQTVRKLRVRRMSRKFDVGAYREMLSFVRKAVIGDERTLPNCTTVQFASERDIVYFTKRRGLLAGDLAPLAAPDLTLLNHRGRPSNCSRLRGRLDTSNLISRGLSFPGPLPMFLHHIIPIPVHIVRNHERVF</sequence>
<evidence type="ECO:0000313" key="1">
    <source>
        <dbReference type="EMBL" id="TEB31380.1"/>
    </source>
</evidence>
<dbReference type="AlphaFoldDB" id="A0A4Y7TB76"/>
<protein>
    <submittedName>
        <fullName evidence="1">Uncharacterized protein</fullName>
    </submittedName>
</protein>
<gene>
    <name evidence="1" type="ORF">FA13DRAFT_364112</name>
</gene>
<accession>A0A4Y7TB76</accession>
<keyword evidence="2" id="KW-1185">Reference proteome</keyword>
<reference evidence="1 2" key="1">
    <citation type="journal article" date="2019" name="Nat. Ecol. Evol.">
        <title>Megaphylogeny resolves global patterns of mushroom evolution.</title>
        <authorList>
            <person name="Varga T."/>
            <person name="Krizsan K."/>
            <person name="Foldi C."/>
            <person name="Dima B."/>
            <person name="Sanchez-Garcia M."/>
            <person name="Sanchez-Ramirez S."/>
            <person name="Szollosi G.J."/>
            <person name="Szarkandi J.G."/>
            <person name="Papp V."/>
            <person name="Albert L."/>
            <person name="Andreopoulos W."/>
            <person name="Angelini C."/>
            <person name="Antonin V."/>
            <person name="Barry K.W."/>
            <person name="Bougher N.L."/>
            <person name="Buchanan P."/>
            <person name="Buyck B."/>
            <person name="Bense V."/>
            <person name="Catcheside P."/>
            <person name="Chovatia M."/>
            <person name="Cooper J."/>
            <person name="Damon W."/>
            <person name="Desjardin D."/>
            <person name="Finy P."/>
            <person name="Geml J."/>
            <person name="Haridas S."/>
            <person name="Hughes K."/>
            <person name="Justo A."/>
            <person name="Karasinski D."/>
            <person name="Kautmanova I."/>
            <person name="Kiss B."/>
            <person name="Kocsube S."/>
            <person name="Kotiranta H."/>
            <person name="LaButti K.M."/>
            <person name="Lechner B.E."/>
            <person name="Liimatainen K."/>
            <person name="Lipzen A."/>
            <person name="Lukacs Z."/>
            <person name="Mihaltcheva S."/>
            <person name="Morgado L.N."/>
            <person name="Niskanen T."/>
            <person name="Noordeloos M.E."/>
            <person name="Ohm R.A."/>
            <person name="Ortiz-Santana B."/>
            <person name="Ovrebo C."/>
            <person name="Racz N."/>
            <person name="Riley R."/>
            <person name="Savchenko A."/>
            <person name="Shiryaev A."/>
            <person name="Soop K."/>
            <person name="Spirin V."/>
            <person name="Szebenyi C."/>
            <person name="Tomsovsky M."/>
            <person name="Tulloss R.E."/>
            <person name="Uehling J."/>
            <person name="Grigoriev I.V."/>
            <person name="Vagvolgyi C."/>
            <person name="Papp T."/>
            <person name="Martin F.M."/>
            <person name="Miettinen O."/>
            <person name="Hibbett D.S."/>
            <person name="Nagy L.G."/>
        </authorList>
    </citation>
    <scope>NUCLEOTIDE SEQUENCE [LARGE SCALE GENOMIC DNA]</scope>
    <source>
        <strain evidence="1 2">FP101781</strain>
    </source>
</reference>
<proteinExistence type="predicted"/>
<dbReference type="OrthoDB" id="2966342at2759"/>
<name>A0A4Y7TB76_COPMI</name>
<dbReference type="EMBL" id="QPFP01000019">
    <property type="protein sequence ID" value="TEB31380.1"/>
    <property type="molecule type" value="Genomic_DNA"/>
</dbReference>
<dbReference type="Proteomes" id="UP000298030">
    <property type="component" value="Unassembled WGS sequence"/>
</dbReference>